<dbReference type="GO" id="GO:0010605">
    <property type="term" value="P:negative regulation of macromolecule metabolic process"/>
    <property type="evidence" value="ECO:0007669"/>
    <property type="project" value="UniProtKB-ARBA"/>
</dbReference>
<feature type="compositionally biased region" description="Basic residues" evidence="5">
    <location>
        <begin position="623"/>
        <end position="634"/>
    </location>
</feature>
<dbReference type="EC" id="2.7.7.19" evidence="2"/>
<sequence>MWVDTQRLPDIVSMEAQGKKIACVVGATGNQGGSVARRFLEAGFHVRALTRNTDSAAASKLAEQGAELVAADLGDVETLKPAFAGANVIFSVTNYWEPFFRPDCREAAARQGVSCREYAGDVERLQGRNIADAAAATTASLDPNGFLVSTLSHAEKCSNGKFTDLYHFDAKADVFPTYVEEKYPALAAKMSCIQTGFFYTSFNILPNSYFGKKADGSVEMSFPTSPSKAVPHFDPVGDMGNFAYAVYQMPPGKAYMAAGTINTWPEFLAAWSKVSGFTGTYRQITSDEMIAATPDRECGIEVAAMFAYSSDPGYDGNMDLLTAEDIRKVRQVLRGTETGRRSWSAWDEREQSEEQGFLYTEPSRREASAALATVAVQLLISASGACEKDAISPSPRGPGSMSRNDAPGWRDDHRGGSDSYRPGHNTPSYDNRWRPGDSRRRENQDYDSYRGPDHRGRDSYRAPPHSDAYRPQVPQGDFTFRAPQPSGSEPIRFTAVNEPRDRRGGGRRGDRRGGPPRKPNRPFRPAWRPPHPSERALISGNAFAGPGERVNDPEAAAKFRNLDELSDDDEIDMDISDQESQPEDENPRKRIRTDNHSESDSATPKWSNPDPYTALPCPDETTRKKKDMVKLIRKARVEESKPNTESPPEAEDFLAIGASSDEDEGEDEAKAEAADEQVHNLPAVDLQLPPRPPTGPRAERQETDSARATTAGATPQNGNAQPDRLGPLGSRKRTADDVIKPPDYGQLKKGSMRPSKGLLVPNWQPKKNEEPCPWAVFDHSGEKNIGIQLHKEIIDFYEYVRPREFEQRIRTKLVENLQRAMKRDARNFASAEVRSFGSFMSGLYLPTADMDLVVCSASFMRGGPPTYLSAKSWLYKFQKFLIAQGVADGDSIEVIAHARIPLVKYVDKTTGLKVDVSFENLGGVRAVDTFLKWKEDYPAMPILVTVVKHFLLMRGLNEPVNGGIGGFSVICLVVSMLQMNPEVQSRTIKPEHHLGDFLLDFLDLYGRHFEHETNAISLTNPVGYISKNKVRSLTYRNRDRLSIIDPNNSSNDISGGSSNTPAILARFHDAFLTLTDRMDELLRHPSSTKGGILDVILRGDYSSFRMQRAYLKLVHEKTIGPCPDSD</sequence>
<dbReference type="SUPFAM" id="SSF51735">
    <property type="entry name" value="NAD(P)-binding Rossmann-fold domains"/>
    <property type="match status" value="1"/>
</dbReference>
<dbReference type="InterPro" id="IPR043519">
    <property type="entry name" value="NT_sf"/>
</dbReference>
<dbReference type="GO" id="GO:0046872">
    <property type="term" value="F:metal ion binding"/>
    <property type="evidence" value="ECO:0007669"/>
    <property type="project" value="UniProtKB-KW"/>
</dbReference>
<dbReference type="Gene3D" id="3.90.25.10">
    <property type="entry name" value="UDP-galactose 4-epimerase, domain 1"/>
    <property type="match status" value="1"/>
</dbReference>
<dbReference type="Pfam" id="PF05368">
    <property type="entry name" value="NmrA"/>
    <property type="match status" value="1"/>
</dbReference>
<feature type="compositionally biased region" description="Basic and acidic residues" evidence="5">
    <location>
        <begin position="431"/>
        <end position="460"/>
    </location>
</feature>
<evidence type="ECO:0000259" key="8">
    <source>
        <dbReference type="Pfam" id="PF22600"/>
    </source>
</evidence>
<evidence type="ECO:0000259" key="6">
    <source>
        <dbReference type="Pfam" id="PF03828"/>
    </source>
</evidence>
<dbReference type="Gene3D" id="1.10.1410.10">
    <property type="match status" value="1"/>
</dbReference>
<dbReference type="GO" id="GO:0031123">
    <property type="term" value="P:RNA 3'-end processing"/>
    <property type="evidence" value="ECO:0007669"/>
    <property type="project" value="TreeGrafter"/>
</dbReference>
<dbReference type="Pfam" id="PF03828">
    <property type="entry name" value="PAP_assoc"/>
    <property type="match status" value="1"/>
</dbReference>
<dbReference type="SUPFAM" id="SSF81631">
    <property type="entry name" value="PAP/OAS1 substrate-binding domain"/>
    <property type="match status" value="1"/>
</dbReference>
<feature type="compositionally biased region" description="Basic and acidic residues" evidence="5">
    <location>
        <begin position="549"/>
        <end position="563"/>
    </location>
</feature>
<dbReference type="GO" id="GO:0005730">
    <property type="term" value="C:nucleolus"/>
    <property type="evidence" value="ECO:0007669"/>
    <property type="project" value="TreeGrafter"/>
</dbReference>
<name>A0AB34FKX8_9HYPO</name>
<dbReference type="InterPro" id="IPR036291">
    <property type="entry name" value="NAD(P)-bd_dom_sf"/>
</dbReference>
<protein>
    <recommendedName>
        <fullName evidence="2">polynucleotide adenylyltransferase</fullName>
        <ecNumber evidence="2">2.7.7.19</ecNumber>
    </recommendedName>
</protein>
<feature type="region of interest" description="Disordered" evidence="5">
    <location>
        <begin position="339"/>
        <end position="360"/>
    </location>
</feature>
<dbReference type="Pfam" id="PF22600">
    <property type="entry name" value="MTPAP-like_central"/>
    <property type="match status" value="1"/>
</dbReference>
<dbReference type="InterPro" id="IPR045862">
    <property type="entry name" value="Trf4-like"/>
</dbReference>
<dbReference type="GO" id="GO:0043634">
    <property type="term" value="P:polyadenylation-dependent ncRNA catabolic process"/>
    <property type="evidence" value="ECO:0007669"/>
    <property type="project" value="TreeGrafter"/>
</dbReference>
<dbReference type="PANTHER" id="PTHR23092">
    <property type="entry name" value="POLY(A) RNA POLYMERASE"/>
    <property type="match status" value="1"/>
</dbReference>
<dbReference type="SUPFAM" id="SSF81301">
    <property type="entry name" value="Nucleotidyltransferase"/>
    <property type="match status" value="1"/>
</dbReference>
<comment type="caution">
    <text evidence="9">The sequence shown here is derived from an EMBL/GenBank/DDBJ whole genome shotgun (WGS) entry which is preliminary data.</text>
</comment>
<comment type="similarity">
    <text evidence="1">Belongs to the DNA polymerase type-B-like family.</text>
</comment>
<dbReference type="AlphaFoldDB" id="A0AB34FKX8"/>
<dbReference type="GO" id="GO:0031499">
    <property type="term" value="C:TRAMP complex"/>
    <property type="evidence" value="ECO:0007669"/>
    <property type="project" value="TreeGrafter"/>
</dbReference>
<dbReference type="GO" id="GO:0003729">
    <property type="term" value="F:mRNA binding"/>
    <property type="evidence" value="ECO:0007669"/>
    <property type="project" value="TreeGrafter"/>
</dbReference>
<feature type="compositionally biased region" description="Low complexity" evidence="5">
    <location>
        <begin position="392"/>
        <end position="403"/>
    </location>
</feature>
<dbReference type="CDD" id="cd05402">
    <property type="entry name" value="NT_PAP_TUTase"/>
    <property type="match status" value="1"/>
</dbReference>
<feature type="compositionally biased region" description="Polar residues" evidence="5">
    <location>
        <begin position="706"/>
        <end position="720"/>
    </location>
</feature>
<feature type="domain" description="Poly(A) RNA polymerase mitochondrial-like central palm" evidence="8">
    <location>
        <begin position="789"/>
        <end position="926"/>
    </location>
</feature>
<dbReference type="Gene3D" id="3.30.460.10">
    <property type="entry name" value="Beta Polymerase, domain 2"/>
    <property type="match status" value="1"/>
</dbReference>
<evidence type="ECO:0000313" key="9">
    <source>
        <dbReference type="EMBL" id="KAJ6439793.1"/>
    </source>
</evidence>
<dbReference type="GO" id="GO:1990817">
    <property type="term" value="F:poly(A) RNA polymerase activity"/>
    <property type="evidence" value="ECO:0007669"/>
    <property type="project" value="UniProtKB-EC"/>
</dbReference>
<dbReference type="InterPro" id="IPR008030">
    <property type="entry name" value="NmrA-like"/>
</dbReference>
<dbReference type="Proteomes" id="UP001163105">
    <property type="component" value="Unassembled WGS sequence"/>
</dbReference>
<evidence type="ECO:0000259" key="7">
    <source>
        <dbReference type="Pfam" id="PF05368"/>
    </source>
</evidence>
<evidence type="ECO:0000256" key="1">
    <source>
        <dbReference type="ARBA" id="ARBA00008593"/>
    </source>
</evidence>
<dbReference type="PANTHER" id="PTHR23092:SF15">
    <property type="entry name" value="INACTIVE NON-CANONICAL POLY(A) RNA POLYMERASE PROTEIN TRF4-2-RELATED"/>
    <property type="match status" value="1"/>
</dbReference>
<evidence type="ECO:0000313" key="10">
    <source>
        <dbReference type="Proteomes" id="UP001163105"/>
    </source>
</evidence>
<feature type="domain" description="NmrA-like" evidence="7">
    <location>
        <begin position="20"/>
        <end position="329"/>
    </location>
</feature>
<gene>
    <name evidence="9" type="primary">PAPD5_7</name>
    <name evidence="9" type="ORF">O9K51_07684</name>
</gene>
<proteinExistence type="inferred from homology"/>
<dbReference type="InterPro" id="IPR002058">
    <property type="entry name" value="PAP_assoc"/>
</dbReference>
<keyword evidence="4" id="KW-0460">Magnesium</keyword>
<accession>A0AB34FKX8</accession>
<feature type="domain" description="PAP-associated" evidence="6">
    <location>
        <begin position="993"/>
        <end position="1051"/>
    </location>
</feature>
<feature type="region of interest" description="Disordered" evidence="5">
    <location>
        <begin position="387"/>
        <end position="764"/>
    </location>
</feature>
<evidence type="ECO:0000256" key="3">
    <source>
        <dbReference type="ARBA" id="ARBA00022723"/>
    </source>
</evidence>
<reference evidence="9" key="1">
    <citation type="submission" date="2023-01" db="EMBL/GenBank/DDBJ databases">
        <title>The growth and conidiation of Purpureocillium lavendulum are regulated by nitrogen source and histone H3K14 acetylation.</title>
        <authorList>
            <person name="Tang P."/>
            <person name="Han J."/>
            <person name="Zhang C."/>
            <person name="Tang P."/>
            <person name="Qi F."/>
            <person name="Zhang K."/>
            <person name="Liang L."/>
        </authorList>
    </citation>
    <scope>NUCLEOTIDE SEQUENCE</scope>
    <source>
        <strain evidence="9">YMF1.00683</strain>
    </source>
</reference>
<keyword evidence="10" id="KW-1185">Reference proteome</keyword>
<feature type="compositionally biased region" description="Basic and acidic residues" evidence="5">
    <location>
        <begin position="668"/>
        <end position="678"/>
    </location>
</feature>
<organism evidence="9 10">
    <name type="scientific">Purpureocillium lavendulum</name>
    <dbReference type="NCBI Taxonomy" id="1247861"/>
    <lineage>
        <taxon>Eukaryota</taxon>
        <taxon>Fungi</taxon>
        <taxon>Dikarya</taxon>
        <taxon>Ascomycota</taxon>
        <taxon>Pezizomycotina</taxon>
        <taxon>Sordariomycetes</taxon>
        <taxon>Hypocreomycetidae</taxon>
        <taxon>Hypocreales</taxon>
        <taxon>Ophiocordycipitaceae</taxon>
        <taxon>Purpureocillium</taxon>
    </lineage>
</organism>
<keyword evidence="3" id="KW-0479">Metal-binding</keyword>
<dbReference type="InterPro" id="IPR054708">
    <property type="entry name" value="MTPAP-like_central"/>
</dbReference>
<evidence type="ECO:0000256" key="4">
    <source>
        <dbReference type="ARBA" id="ARBA00022842"/>
    </source>
</evidence>
<evidence type="ECO:0000256" key="2">
    <source>
        <dbReference type="ARBA" id="ARBA00012388"/>
    </source>
</evidence>
<dbReference type="EMBL" id="JAQHRD010000006">
    <property type="protein sequence ID" value="KAJ6439793.1"/>
    <property type="molecule type" value="Genomic_DNA"/>
</dbReference>
<evidence type="ECO:0000256" key="5">
    <source>
        <dbReference type="SAM" id="MobiDB-lite"/>
    </source>
</evidence>
<feature type="compositionally biased region" description="Acidic residues" evidence="5">
    <location>
        <begin position="564"/>
        <end position="584"/>
    </location>
</feature>
<feature type="compositionally biased region" description="Basic and acidic residues" evidence="5">
    <location>
        <begin position="498"/>
        <end position="513"/>
    </location>
</feature>
<dbReference type="Gene3D" id="3.40.50.720">
    <property type="entry name" value="NAD(P)-binding Rossmann-like Domain"/>
    <property type="match status" value="1"/>
</dbReference>
<feature type="compositionally biased region" description="Basic and acidic residues" evidence="5">
    <location>
        <begin position="585"/>
        <end position="599"/>
    </location>
</feature>